<dbReference type="PIRSF" id="PIRSF028162">
    <property type="entry name" value="BcbE_prd"/>
    <property type="match status" value="1"/>
</dbReference>
<keyword evidence="3" id="KW-1185">Reference proteome</keyword>
<reference evidence="3" key="1">
    <citation type="submission" date="2016-10" db="EMBL/GenBank/DDBJ databases">
        <authorList>
            <person name="Varghese N."/>
            <person name="Submissions S."/>
        </authorList>
    </citation>
    <scope>NUCLEOTIDE SEQUENCE [LARGE SCALE GENOMIC DNA]</scope>
    <source>
        <strain evidence="3">LMG 26416</strain>
    </source>
</reference>
<dbReference type="GO" id="GO:0016740">
    <property type="term" value="F:transferase activity"/>
    <property type="evidence" value="ECO:0007669"/>
    <property type="project" value="UniProtKB-KW"/>
</dbReference>
<evidence type="ECO:0000313" key="2">
    <source>
        <dbReference type="EMBL" id="SEK46706.1"/>
    </source>
</evidence>
<dbReference type="Pfam" id="PF00483">
    <property type="entry name" value="NTP_transferase"/>
    <property type="match status" value="1"/>
</dbReference>
<organism evidence="2 3">
    <name type="scientific">Paraburkholderia caballeronis</name>
    <dbReference type="NCBI Taxonomy" id="416943"/>
    <lineage>
        <taxon>Bacteria</taxon>
        <taxon>Pseudomonadati</taxon>
        <taxon>Pseudomonadota</taxon>
        <taxon>Betaproteobacteria</taxon>
        <taxon>Burkholderiales</taxon>
        <taxon>Burkholderiaceae</taxon>
        <taxon>Paraburkholderia</taxon>
    </lineage>
</organism>
<accession>A0A1H7H8K0</accession>
<feature type="domain" description="Nucleotidyl transferase" evidence="1">
    <location>
        <begin position="29"/>
        <end position="176"/>
    </location>
</feature>
<dbReference type="OrthoDB" id="9788272at2"/>
<dbReference type="CDD" id="cd04183">
    <property type="entry name" value="GT2_BcE_like"/>
    <property type="match status" value="1"/>
</dbReference>
<dbReference type="InterPro" id="IPR005835">
    <property type="entry name" value="NTP_transferase_dom"/>
</dbReference>
<protein>
    <submittedName>
        <fullName evidence="2">MobA-like NTP transferase domain-containing protein</fullName>
    </submittedName>
</protein>
<keyword evidence="2" id="KW-0808">Transferase</keyword>
<dbReference type="Proteomes" id="UP000199120">
    <property type="component" value="Unassembled WGS sequence"/>
</dbReference>
<dbReference type="STRING" id="416943.SAMN05445871_0135"/>
<name>A0A1H7H8K0_9BURK</name>
<gene>
    <name evidence="2" type="ORF">SAMN05192542_102175</name>
</gene>
<proteinExistence type="predicted"/>
<dbReference type="Gene3D" id="3.90.550.10">
    <property type="entry name" value="Spore Coat Polysaccharide Biosynthesis Protein SpsA, Chain A"/>
    <property type="match status" value="1"/>
</dbReference>
<dbReference type="AlphaFoldDB" id="A0A1H7H8K0"/>
<evidence type="ECO:0000259" key="1">
    <source>
        <dbReference type="Pfam" id="PF00483"/>
    </source>
</evidence>
<dbReference type="InterPro" id="IPR016873">
    <property type="entry name" value="Caps_polysacc_synth_BcbE_prd"/>
</dbReference>
<dbReference type="RefSeq" id="WP_090541290.1">
    <property type="nucleotide sequence ID" value="NZ_FNSR01000001.1"/>
</dbReference>
<evidence type="ECO:0000313" key="3">
    <source>
        <dbReference type="Proteomes" id="UP000199120"/>
    </source>
</evidence>
<dbReference type="SUPFAM" id="SSF53448">
    <property type="entry name" value="Nucleotide-diphospho-sugar transferases"/>
    <property type="match status" value="1"/>
</dbReference>
<dbReference type="EMBL" id="FOAJ01000002">
    <property type="protein sequence ID" value="SEK46706.1"/>
    <property type="molecule type" value="Genomic_DNA"/>
</dbReference>
<sequence length="243" mass="26682">MTNIVILAAGSPAFETSDGDYPLCLTEFDGTPLIQRLINNCAAINAGKLIVALRDAEVSRYHLDNAVRQLADDAHTVRVSQTTRGAACTALLAAEHIDNDDELLIVSANELIDVDLVGVVSAFRAAAVDAGAVVFHSIHPRYSFVRVDADGFVIEAAEKNPISNHATAGLYWFRKGSDFVRGAKTMIRKGADVDGLFYVCPVFNQLILEQKRIATFPIRPQQYHPLKSERHFRQFDATLESRA</sequence>
<dbReference type="InterPro" id="IPR029044">
    <property type="entry name" value="Nucleotide-diphossugar_trans"/>
</dbReference>